<dbReference type="InterPro" id="IPR012336">
    <property type="entry name" value="Thioredoxin-like_fold"/>
</dbReference>
<name>A0A2V1KCC0_9ACTO</name>
<feature type="compositionally biased region" description="Polar residues" evidence="1">
    <location>
        <begin position="1"/>
        <end position="15"/>
    </location>
</feature>
<evidence type="ECO:0000313" key="5">
    <source>
        <dbReference type="Proteomes" id="UP000245283"/>
    </source>
</evidence>
<evidence type="ECO:0000256" key="2">
    <source>
        <dbReference type="SAM" id="Phobius"/>
    </source>
</evidence>
<comment type="caution">
    <text evidence="4">The sequence shown here is derived from an EMBL/GenBank/DDBJ whole genome shotgun (WGS) entry which is preliminary data.</text>
</comment>
<reference evidence="5" key="1">
    <citation type="submission" date="2018-05" db="EMBL/GenBank/DDBJ databases">
        <authorList>
            <person name="Li Y."/>
        </authorList>
    </citation>
    <scope>NUCLEOTIDE SEQUENCE [LARGE SCALE GENOMIC DNA]</scope>
    <source>
        <strain evidence="5">sk1b4</strain>
    </source>
</reference>
<dbReference type="Pfam" id="PF13462">
    <property type="entry name" value="Thioredoxin_4"/>
    <property type="match status" value="1"/>
</dbReference>
<dbReference type="EMBL" id="QETB01000001">
    <property type="protein sequence ID" value="PWF27157.1"/>
    <property type="molecule type" value="Genomic_DNA"/>
</dbReference>
<feature type="transmembrane region" description="Helical" evidence="2">
    <location>
        <begin position="43"/>
        <end position="64"/>
    </location>
</feature>
<dbReference type="OrthoDB" id="117402at2"/>
<feature type="compositionally biased region" description="Basic and acidic residues" evidence="1">
    <location>
        <begin position="16"/>
        <end position="33"/>
    </location>
</feature>
<keyword evidence="5" id="KW-1185">Reference proteome</keyword>
<dbReference type="RefSeq" id="WP_109092657.1">
    <property type="nucleotide sequence ID" value="NZ_CAMELQ010000130.1"/>
</dbReference>
<dbReference type="Gene3D" id="3.40.30.10">
    <property type="entry name" value="Glutaredoxin"/>
    <property type="match status" value="1"/>
</dbReference>
<sequence>MASRNTPGTSGQNLTKQERREQAREAARKLQEQEEKRAKRNKILAIVGAIALVAVIALAVVLIVRSGSSDNSTGEGTESSEDWADFTRADSVFTAESTPENVTDQGGITVGSSLEAGTVNEGAPEVDIYFDFLCSWCNRLENEYSEDLAQMAKDGEITLVYMPVAIMGEDFSTQGAAADFFMAENAPEYFLDFHNTLFEEKTNPLFLDENSDQTLPTIDDILEVAEEVGVPDATVADLETAINDGTYDATIESAYEQWTANGQTGTPGVIINDRQLADWTEGKLTKYAAEAAAE</sequence>
<feature type="region of interest" description="Disordered" evidence="1">
    <location>
        <begin position="1"/>
        <end position="33"/>
    </location>
</feature>
<evidence type="ECO:0000256" key="1">
    <source>
        <dbReference type="SAM" id="MobiDB-lite"/>
    </source>
</evidence>
<keyword evidence="2" id="KW-0812">Transmembrane</keyword>
<feature type="domain" description="Thioredoxin-like fold" evidence="3">
    <location>
        <begin position="122"/>
        <end position="277"/>
    </location>
</feature>
<evidence type="ECO:0000259" key="3">
    <source>
        <dbReference type="Pfam" id="PF13462"/>
    </source>
</evidence>
<accession>A0A2V1KCC0</accession>
<keyword evidence="2" id="KW-1133">Transmembrane helix</keyword>
<dbReference type="SUPFAM" id="SSF52833">
    <property type="entry name" value="Thioredoxin-like"/>
    <property type="match status" value="1"/>
</dbReference>
<proteinExistence type="predicted"/>
<organism evidence="4 5">
    <name type="scientific">Ancrocorticia populi</name>
    <dbReference type="NCBI Taxonomy" id="2175228"/>
    <lineage>
        <taxon>Bacteria</taxon>
        <taxon>Bacillati</taxon>
        <taxon>Actinomycetota</taxon>
        <taxon>Actinomycetes</taxon>
        <taxon>Actinomycetales</taxon>
        <taxon>Actinomycetaceae</taxon>
        <taxon>Ancrocorticia</taxon>
    </lineage>
</organism>
<dbReference type="InterPro" id="IPR036249">
    <property type="entry name" value="Thioredoxin-like_sf"/>
</dbReference>
<gene>
    <name evidence="4" type="ORF">DD236_01785</name>
</gene>
<keyword evidence="2" id="KW-0472">Membrane</keyword>
<protein>
    <recommendedName>
        <fullName evidence="3">Thioredoxin-like fold domain-containing protein</fullName>
    </recommendedName>
</protein>
<dbReference type="AlphaFoldDB" id="A0A2V1KCC0"/>
<evidence type="ECO:0000313" key="4">
    <source>
        <dbReference type="EMBL" id="PWF27157.1"/>
    </source>
</evidence>
<dbReference type="Proteomes" id="UP000245283">
    <property type="component" value="Unassembled WGS sequence"/>
</dbReference>